<feature type="transmembrane region" description="Helical" evidence="8">
    <location>
        <begin position="139"/>
        <end position="160"/>
    </location>
</feature>
<feature type="domain" description="Gnk2-homologous" evidence="10">
    <location>
        <begin position="1"/>
        <end position="106"/>
    </location>
</feature>
<dbReference type="GO" id="GO:0004674">
    <property type="term" value="F:protein serine/threonine kinase activity"/>
    <property type="evidence" value="ECO:0007669"/>
    <property type="project" value="UniProtKB-KW"/>
</dbReference>
<evidence type="ECO:0000313" key="11">
    <source>
        <dbReference type="EMBL" id="KAH9317034.1"/>
    </source>
</evidence>
<keyword evidence="2" id="KW-0723">Serine/threonine-protein kinase</keyword>
<evidence type="ECO:0000256" key="3">
    <source>
        <dbReference type="ARBA" id="ARBA00022679"/>
    </source>
</evidence>
<keyword evidence="5" id="KW-0418">Kinase</keyword>
<keyword evidence="6" id="KW-0067">ATP-binding</keyword>
<dbReference type="Gene3D" id="3.30.430.20">
    <property type="entry name" value="Gnk2 domain, C-X8-C-X2-C motif"/>
    <property type="match status" value="1"/>
</dbReference>
<evidence type="ECO:0000256" key="8">
    <source>
        <dbReference type="SAM" id="Phobius"/>
    </source>
</evidence>
<proteinExistence type="predicted"/>
<evidence type="ECO:0000256" key="2">
    <source>
        <dbReference type="ARBA" id="ARBA00022527"/>
    </source>
</evidence>
<dbReference type="AlphaFoldDB" id="A0AA38G590"/>
<dbReference type="Gene3D" id="3.30.200.20">
    <property type="entry name" value="Phosphorylase Kinase, domain 1"/>
    <property type="match status" value="1"/>
</dbReference>
<feature type="non-terminal residue" evidence="11">
    <location>
        <position position="294"/>
    </location>
</feature>
<comment type="caution">
    <text evidence="11">The sequence shown here is derived from an EMBL/GenBank/DDBJ whole genome shotgun (WGS) entry which is preliminary data.</text>
</comment>
<name>A0AA38G590_TAXCH</name>
<keyword evidence="4" id="KW-0547">Nucleotide-binding</keyword>
<dbReference type="SUPFAM" id="SSF56112">
    <property type="entry name" value="Protein kinase-like (PK-like)"/>
    <property type="match status" value="1"/>
</dbReference>
<keyword evidence="12" id="KW-1185">Reference proteome</keyword>
<dbReference type="InterPro" id="IPR000719">
    <property type="entry name" value="Prot_kinase_dom"/>
</dbReference>
<dbReference type="Pfam" id="PF01657">
    <property type="entry name" value="Stress-antifung"/>
    <property type="match status" value="1"/>
</dbReference>
<evidence type="ECO:0000259" key="9">
    <source>
        <dbReference type="PROSITE" id="PS50011"/>
    </source>
</evidence>
<comment type="function">
    <text evidence="1">Exerts antifungal activity through its carbohydrate-binding specificity.</text>
</comment>
<keyword evidence="3" id="KW-0808">Transferase</keyword>
<dbReference type="EMBL" id="JAHRHJ020000004">
    <property type="protein sequence ID" value="KAH9317034.1"/>
    <property type="molecule type" value="Genomic_DNA"/>
</dbReference>
<dbReference type="OMA" id="HEEWILV"/>
<evidence type="ECO:0000256" key="5">
    <source>
        <dbReference type="ARBA" id="ARBA00022777"/>
    </source>
</evidence>
<dbReference type="InterPro" id="IPR038408">
    <property type="entry name" value="GNK2_sf"/>
</dbReference>
<evidence type="ECO:0000313" key="12">
    <source>
        <dbReference type="Proteomes" id="UP000824469"/>
    </source>
</evidence>
<dbReference type="PROSITE" id="PS51473">
    <property type="entry name" value="GNK2"/>
    <property type="match status" value="1"/>
</dbReference>
<dbReference type="Pfam" id="PF07714">
    <property type="entry name" value="PK_Tyr_Ser-Thr"/>
    <property type="match status" value="1"/>
</dbReference>
<keyword evidence="8" id="KW-1133">Transmembrane helix</keyword>
<dbReference type="InterPro" id="IPR052059">
    <property type="entry name" value="CR_Ser/Thr_kinase"/>
</dbReference>
<evidence type="ECO:0000256" key="1">
    <source>
        <dbReference type="ARBA" id="ARBA00002571"/>
    </source>
</evidence>
<dbReference type="InterPro" id="IPR002902">
    <property type="entry name" value="GNK2"/>
</dbReference>
<evidence type="ECO:0000256" key="6">
    <source>
        <dbReference type="ARBA" id="ARBA00022840"/>
    </source>
</evidence>
<evidence type="ECO:0008006" key="13">
    <source>
        <dbReference type="Google" id="ProtNLM"/>
    </source>
</evidence>
<dbReference type="FunFam" id="3.30.200.20:FF:000327">
    <property type="entry name" value="Cysteine-rich receptor-like protein kinase 10"/>
    <property type="match status" value="1"/>
</dbReference>
<feature type="domain" description="Protein kinase" evidence="9">
    <location>
        <begin position="208"/>
        <end position="294"/>
    </location>
</feature>
<dbReference type="InterPro" id="IPR001245">
    <property type="entry name" value="Ser-Thr/Tyr_kinase_cat_dom"/>
</dbReference>
<dbReference type="PROSITE" id="PS50011">
    <property type="entry name" value="PROTEIN_KINASE_DOM"/>
    <property type="match status" value="1"/>
</dbReference>
<keyword evidence="7" id="KW-0675">Receptor</keyword>
<keyword evidence="8" id="KW-0472">Membrane</keyword>
<dbReference type="PANTHER" id="PTHR47973">
    <property type="entry name" value="CYSTEINE-RICH RECEPTOR-LIKE PROTEIN KINASE 3"/>
    <property type="match status" value="1"/>
</dbReference>
<accession>A0AA38G590</accession>
<evidence type="ECO:0000256" key="7">
    <source>
        <dbReference type="ARBA" id="ARBA00023170"/>
    </source>
</evidence>
<dbReference type="GO" id="GO:0005524">
    <property type="term" value="F:ATP binding"/>
    <property type="evidence" value="ECO:0007669"/>
    <property type="project" value="UniProtKB-KW"/>
</dbReference>
<organism evidence="11 12">
    <name type="scientific">Taxus chinensis</name>
    <name type="common">Chinese yew</name>
    <name type="synonym">Taxus wallichiana var. chinensis</name>
    <dbReference type="NCBI Taxonomy" id="29808"/>
    <lineage>
        <taxon>Eukaryota</taxon>
        <taxon>Viridiplantae</taxon>
        <taxon>Streptophyta</taxon>
        <taxon>Embryophyta</taxon>
        <taxon>Tracheophyta</taxon>
        <taxon>Spermatophyta</taxon>
        <taxon>Pinopsida</taxon>
        <taxon>Pinidae</taxon>
        <taxon>Conifers II</taxon>
        <taxon>Cupressales</taxon>
        <taxon>Taxaceae</taxon>
        <taxon>Taxus</taxon>
    </lineage>
</organism>
<dbReference type="Proteomes" id="UP000824469">
    <property type="component" value="Unassembled WGS sequence"/>
</dbReference>
<dbReference type="CDD" id="cd23509">
    <property type="entry name" value="Gnk2-like"/>
    <property type="match status" value="1"/>
</dbReference>
<evidence type="ECO:0000256" key="4">
    <source>
        <dbReference type="ARBA" id="ARBA00022741"/>
    </source>
</evidence>
<keyword evidence="8" id="KW-0812">Transmembrane</keyword>
<evidence type="ECO:0000259" key="10">
    <source>
        <dbReference type="PROSITE" id="PS51473"/>
    </source>
</evidence>
<protein>
    <recommendedName>
        <fullName evidence="13">Cysteine-rich receptor-like protein kinase</fullName>
    </recommendedName>
</protein>
<gene>
    <name evidence="11" type="ORF">KI387_018803</name>
</gene>
<dbReference type="InterPro" id="IPR011009">
    <property type="entry name" value="Kinase-like_dom_sf"/>
</dbReference>
<sequence>MQITGYATSDPDVFIKAVKELFTNLTKQAYASANRYSSGATLDSSFHKIFCLFQCWRDLPSVEDCTSCLTYAISSLLEVIVTKDGTHVGGQAVLGSCIARFDTYPFFYPSPPPPPFQLPAPIQQPPLSPPTPKKSSHKIAIAFGVFGGLLVMLLLFFFAIRKQLKSPVFGKSLVRVKENQAIDAGWLSGHDDQIIFNLEVLEAATRNFHEDNKLGEGGFGPVYKGTMPDGKQIAVKKLSVQSRQGKQEFLNEVKLVAKIQHRNLVKLLGCCTEGAERLLVYEFLPNKSLDKILF</sequence>
<reference evidence="11 12" key="1">
    <citation type="journal article" date="2021" name="Nat. Plants">
        <title>The Taxus genome provides insights into paclitaxel biosynthesis.</title>
        <authorList>
            <person name="Xiong X."/>
            <person name="Gou J."/>
            <person name="Liao Q."/>
            <person name="Li Y."/>
            <person name="Zhou Q."/>
            <person name="Bi G."/>
            <person name="Li C."/>
            <person name="Du R."/>
            <person name="Wang X."/>
            <person name="Sun T."/>
            <person name="Guo L."/>
            <person name="Liang H."/>
            <person name="Lu P."/>
            <person name="Wu Y."/>
            <person name="Zhang Z."/>
            <person name="Ro D.K."/>
            <person name="Shang Y."/>
            <person name="Huang S."/>
            <person name="Yan J."/>
        </authorList>
    </citation>
    <scope>NUCLEOTIDE SEQUENCE [LARGE SCALE GENOMIC DNA]</scope>
    <source>
        <strain evidence="11">Ta-2019</strain>
    </source>
</reference>